<keyword evidence="3" id="KW-1185">Reference proteome</keyword>
<proteinExistence type="predicted"/>
<comment type="caution">
    <text evidence="2">The sequence shown here is derived from an EMBL/GenBank/DDBJ whole genome shotgun (WGS) entry which is preliminary data.</text>
</comment>
<name>A0ABS3RBR6_9ACTN</name>
<accession>A0ABS3RBR6</accession>
<dbReference type="Proteomes" id="UP000666915">
    <property type="component" value="Unassembled WGS sequence"/>
</dbReference>
<evidence type="ECO:0000313" key="2">
    <source>
        <dbReference type="EMBL" id="MBO2443680.1"/>
    </source>
</evidence>
<sequence length="196" mass="21553">MGRKTERSRRATKRRDVALRLERPPRWATAALLVSSFLLAVEFLLAPLSFVRNGGETVTVDTATATSCHRDAITGWAQYGCALEKDGAPYEPSLVHRPLLKTWRPVHGKVTFEIRVEHGKGGTSYEMVKKGTSRPSFVWAILCVLVYFGAGGAIFLLMRRALRWCAGLLRRSADRMAGQGAVEKSHANSAANQKGA</sequence>
<protein>
    <recommendedName>
        <fullName evidence="4">DUF3592 domain-containing protein</fullName>
    </recommendedName>
</protein>
<evidence type="ECO:0008006" key="4">
    <source>
        <dbReference type="Google" id="ProtNLM"/>
    </source>
</evidence>
<dbReference type="RefSeq" id="WP_208271980.1">
    <property type="nucleotide sequence ID" value="NZ_BAAAGM010000048.1"/>
</dbReference>
<dbReference type="EMBL" id="JAGEOK010000035">
    <property type="protein sequence ID" value="MBO2443680.1"/>
    <property type="molecule type" value="Genomic_DNA"/>
</dbReference>
<organism evidence="2 3">
    <name type="scientific">Actinomadura nitritigenes</name>
    <dbReference type="NCBI Taxonomy" id="134602"/>
    <lineage>
        <taxon>Bacteria</taxon>
        <taxon>Bacillati</taxon>
        <taxon>Actinomycetota</taxon>
        <taxon>Actinomycetes</taxon>
        <taxon>Streptosporangiales</taxon>
        <taxon>Thermomonosporaceae</taxon>
        <taxon>Actinomadura</taxon>
    </lineage>
</organism>
<keyword evidence="1" id="KW-1133">Transmembrane helix</keyword>
<feature type="transmembrane region" description="Helical" evidence="1">
    <location>
        <begin position="30"/>
        <end position="50"/>
    </location>
</feature>
<evidence type="ECO:0000256" key="1">
    <source>
        <dbReference type="SAM" id="Phobius"/>
    </source>
</evidence>
<evidence type="ECO:0000313" key="3">
    <source>
        <dbReference type="Proteomes" id="UP000666915"/>
    </source>
</evidence>
<keyword evidence="1" id="KW-0812">Transmembrane</keyword>
<gene>
    <name evidence="2" type="ORF">J4557_39750</name>
</gene>
<keyword evidence="1" id="KW-0472">Membrane</keyword>
<reference evidence="2 3" key="1">
    <citation type="submission" date="2021-03" db="EMBL/GenBank/DDBJ databases">
        <authorList>
            <person name="Kanchanasin P."/>
            <person name="Saeng-In P."/>
            <person name="Phongsopitanun W."/>
            <person name="Yuki M."/>
            <person name="Kudo T."/>
            <person name="Ohkuma M."/>
            <person name="Tanasupawat S."/>
        </authorList>
    </citation>
    <scope>NUCLEOTIDE SEQUENCE [LARGE SCALE GENOMIC DNA]</scope>
    <source>
        <strain evidence="2 3">L46</strain>
    </source>
</reference>
<feature type="transmembrane region" description="Helical" evidence="1">
    <location>
        <begin position="137"/>
        <end position="158"/>
    </location>
</feature>